<organism evidence="13 14">
    <name type="scientific">Vibrio comitans NBRC 102076</name>
    <dbReference type="NCBI Taxonomy" id="1219078"/>
    <lineage>
        <taxon>Bacteria</taxon>
        <taxon>Pseudomonadati</taxon>
        <taxon>Pseudomonadota</taxon>
        <taxon>Gammaproteobacteria</taxon>
        <taxon>Vibrionales</taxon>
        <taxon>Vibrionaceae</taxon>
        <taxon>Vibrio</taxon>
    </lineage>
</organism>
<feature type="binding site" evidence="10">
    <location>
        <position position="489"/>
    </location>
    <ligand>
        <name>L-glutamate</name>
        <dbReference type="ChEBI" id="CHEBI:29985"/>
    </ligand>
</feature>
<dbReference type="Gene3D" id="1.10.246.130">
    <property type="match status" value="1"/>
</dbReference>
<feature type="active site" description="Nucleophile" evidence="9">
    <location>
        <position position="403"/>
    </location>
</feature>
<evidence type="ECO:0000256" key="3">
    <source>
        <dbReference type="ARBA" id="ARBA00009381"/>
    </source>
</evidence>
<dbReference type="NCBIfam" id="TIGR00066">
    <property type="entry name" value="g_glut_trans"/>
    <property type="match status" value="1"/>
</dbReference>
<dbReference type="Pfam" id="PF01019">
    <property type="entry name" value="G_glu_transpept"/>
    <property type="match status" value="1"/>
</dbReference>
<dbReference type="EC" id="3.4.19.13" evidence="11"/>
<evidence type="ECO:0000313" key="14">
    <source>
        <dbReference type="Proteomes" id="UP000318242"/>
    </source>
</evidence>
<dbReference type="PRINTS" id="PR01210">
    <property type="entry name" value="GGTRANSPTASE"/>
</dbReference>
<comment type="pathway">
    <text evidence="11">Sulfur metabolism; glutathione metabolism.</text>
</comment>
<keyword evidence="4 11" id="KW-0808">Transferase</keyword>
<dbReference type="SUPFAM" id="SSF56235">
    <property type="entry name" value="N-terminal nucleophile aminohydrolases (Ntn hydrolases)"/>
    <property type="match status" value="1"/>
</dbReference>
<sequence length="587" mass="63801">MTLRTLSLLTLACMVPSVVIANQASDAVAPETPTGWEAKKAQQSKEWMVTAANPIASQYAAQVLKDGGNAIDAMVVTQLVLGLVEPQSSGIGGGAFLVYWDGQKKNLTTFDARETAPLAVKPEHFIGKDGQPLKFYDAVVSGLSVGTPGAIKLLWEMHQKHGSVKWPRLIEPVIALAEQGFTISPRLASLIERDKEHLSIDANAKAYFLNQDGSAKQAGEVLINQEYADTLKLLATYGENAFYQGDIANDIVAAVANHPKNTGVLAKQDLARYEVIERTPICVDYLQYDVCGMGPPSSGGIAVGQILKLSEQFPLHEWGATSAKSYKVIGDATQLAFADRAKFLADSDFVSVPSQGLINEDYLKQRAKMINLKAPLKSVSAGSPPWEVALSYADDQSIELPSTTHFNIVDAQGNVVSLTSSVENVFGSRIMVRGFLLNNQMTDFSFKHHQDGQIIANHIAPGKRPRSSMSPTIVLKNGSPYLSVGSPGGSYIIGYVAQALIAHLTWQLPLEEVVQLPHISNRFGTVEFEQDTSAQQYEQEFKQWGYKTKLKPLNSGLHIIKIEQDLTGAADPRREGVAIGENQTVRQ</sequence>
<dbReference type="EC" id="2.3.2.2" evidence="11"/>
<dbReference type="AlphaFoldDB" id="A0A4Y3IUF9"/>
<dbReference type="InterPro" id="IPR051792">
    <property type="entry name" value="GGT_bact"/>
</dbReference>
<dbReference type="GO" id="GO:0036374">
    <property type="term" value="F:glutathione hydrolase activity"/>
    <property type="evidence" value="ECO:0007669"/>
    <property type="project" value="UniProtKB-UniRule"/>
</dbReference>
<dbReference type="Proteomes" id="UP000318242">
    <property type="component" value="Unassembled WGS sequence"/>
</dbReference>
<dbReference type="InterPro" id="IPR043138">
    <property type="entry name" value="GGT_lsub"/>
</dbReference>
<feature type="chain" id="PRO_5021346030" description="Glutathione hydrolase proenzyme" evidence="12">
    <location>
        <begin position="22"/>
        <end position="587"/>
    </location>
</feature>
<comment type="caution">
    <text evidence="13">The sequence shown here is derived from an EMBL/GenBank/DDBJ whole genome shotgun (WGS) entry which is preliminary data.</text>
</comment>
<evidence type="ECO:0000256" key="2">
    <source>
        <dbReference type="ARBA" id="ARBA00001089"/>
    </source>
</evidence>
<evidence type="ECO:0000256" key="9">
    <source>
        <dbReference type="PIRSR" id="PIRSR600101-1"/>
    </source>
</evidence>
<comment type="subunit">
    <text evidence="11">This enzyme consists of two polypeptide chains, which are synthesized in precursor form from a single polypeptide.</text>
</comment>
<dbReference type="GO" id="GO:0006750">
    <property type="term" value="P:glutathione biosynthetic process"/>
    <property type="evidence" value="ECO:0007669"/>
    <property type="project" value="UniProtKB-KW"/>
</dbReference>
<protein>
    <recommendedName>
        <fullName evidence="11">Glutathione hydrolase proenzyme</fullName>
        <ecNumber evidence="11">2.3.2.2</ecNumber>
        <ecNumber evidence="11">3.4.19.13</ecNumber>
    </recommendedName>
    <component>
        <recommendedName>
            <fullName evidence="11">Glutathione hydrolase large chain</fullName>
        </recommendedName>
    </component>
    <component>
        <recommendedName>
            <fullName evidence="11">Glutathione hydrolase small chain</fullName>
        </recommendedName>
    </component>
</protein>
<dbReference type="Gene3D" id="3.60.20.40">
    <property type="match status" value="1"/>
</dbReference>
<dbReference type="PANTHER" id="PTHR43199:SF1">
    <property type="entry name" value="GLUTATHIONE HYDROLASE PROENZYME"/>
    <property type="match status" value="1"/>
</dbReference>
<keyword evidence="12" id="KW-0732">Signal</keyword>
<evidence type="ECO:0000256" key="1">
    <source>
        <dbReference type="ARBA" id="ARBA00001049"/>
    </source>
</evidence>
<dbReference type="RefSeq" id="WP_371858857.1">
    <property type="nucleotide sequence ID" value="NZ_BJLH01000026.1"/>
</dbReference>
<accession>A0A4Y3IUF9</accession>
<comment type="catalytic activity">
    <reaction evidence="1 11">
        <text>an S-substituted glutathione + H2O = an S-substituted L-cysteinylglycine + L-glutamate</text>
        <dbReference type="Rhea" id="RHEA:59468"/>
        <dbReference type="ChEBI" id="CHEBI:15377"/>
        <dbReference type="ChEBI" id="CHEBI:29985"/>
        <dbReference type="ChEBI" id="CHEBI:90779"/>
        <dbReference type="ChEBI" id="CHEBI:143103"/>
        <dbReference type="EC" id="3.4.19.13"/>
    </reaction>
</comment>
<keyword evidence="5 11" id="KW-0378">Hydrolase</keyword>
<dbReference type="InterPro" id="IPR043137">
    <property type="entry name" value="GGT_ssub_C"/>
</dbReference>
<evidence type="ECO:0000256" key="4">
    <source>
        <dbReference type="ARBA" id="ARBA00022679"/>
    </source>
</evidence>
<keyword evidence="11" id="KW-0317">Glutathione biosynthesis</keyword>
<dbReference type="GO" id="GO:0006751">
    <property type="term" value="P:glutathione catabolic process"/>
    <property type="evidence" value="ECO:0007669"/>
    <property type="project" value="UniProtKB-UniRule"/>
</dbReference>
<dbReference type="PANTHER" id="PTHR43199">
    <property type="entry name" value="GLUTATHIONE HYDROLASE"/>
    <property type="match status" value="1"/>
</dbReference>
<dbReference type="EMBL" id="BJLH01000026">
    <property type="protein sequence ID" value="GEA62695.1"/>
    <property type="molecule type" value="Genomic_DNA"/>
</dbReference>
<evidence type="ECO:0000256" key="7">
    <source>
        <dbReference type="ARBA" id="ARBA00023315"/>
    </source>
</evidence>
<evidence type="ECO:0000256" key="10">
    <source>
        <dbReference type="PIRSR" id="PIRSR600101-2"/>
    </source>
</evidence>
<feature type="signal peptide" evidence="12">
    <location>
        <begin position="1"/>
        <end position="21"/>
    </location>
</feature>
<gene>
    <name evidence="13" type="ORF">VCO01S_38880</name>
</gene>
<keyword evidence="6 11" id="KW-0865">Zymogen</keyword>
<evidence type="ECO:0000256" key="11">
    <source>
        <dbReference type="RuleBase" id="RU368036"/>
    </source>
</evidence>
<evidence type="ECO:0000256" key="5">
    <source>
        <dbReference type="ARBA" id="ARBA00022801"/>
    </source>
</evidence>
<dbReference type="InterPro" id="IPR029055">
    <property type="entry name" value="Ntn_hydrolases_N"/>
</dbReference>
<feature type="binding site" evidence="10">
    <location>
        <position position="113"/>
    </location>
    <ligand>
        <name>L-glutamate</name>
        <dbReference type="ChEBI" id="CHEBI:29985"/>
    </ligand>
</feature>
<feature type="binding site" evidence="10">
    <location>
        <begin position="467"/>
        <end position="468"/>
    </location>
    <ligand>
        <name>L-glutamate</name>
        <dbReference type="ChEBI" id="CHEBI:29985"/>
    </ligand>
</feature>
<evidence type="ECO:0000256" key="12">
    <source>
        <dbReference type="SAM" id="SignalP"/>
    </source>
</evidence>
<comment type="similarity">
    <text evidence="3 11">Belongs to the gamma-glutamyltransferase family.</text>
</comment>
<evidence type="ECO:0000256" key="8">
    <source>
        <dbReference type="ARBA" id="ARBA00047417"/>
    </source>
</evidence>
<dbReference type="UniPathway" id="UPA00204"/>
<dbReference type="GO" id="GO:0103068">
    <property type="term" value="F:leukotriene C4 gamma-glutamyl transferase activity"/>
    <property type="evidence" value="ECO:0007669"/>
    <property type="project" value="UniProtKB-EC"/>
</dbReference>
<keyword evidence="7 11" id="KW-0012">Acyltransferase</keyword>
<comment type="catalytic activity">
    <reaction evidence="8 11">
        <text>an N-terminal (5-L-glutamyl)-[peptide] + an alpha-amino acid = 5-L-glutamyl amino acid + an N-terminal L-alpha-aminoacyl-[peptide]</text>
        <dbReference type="Rhea" id="RHEA:23904"/>
        <dbReference type="Rhea" id="RHEA-COMP:9780"/>
        <dbReference type="Rhea" id="RHEA-COMP:9795"/>
        <dbReference type="ChEBI" id="CHEBI:77644"/>
        <dbReference type="ChEBI" id="CHEBI:78597"/>
        <dbReference type="ChEBI" id="CHEBI:78599"/>
        <dbReference type="ChEBI" id="CHEBI:78608"/>
        <dbReference type="EC" id="2.3.2.2"/>
    </reaction>
</comment>
<reference evidence="13 14" key="1">
    <citation type="submission" date="2019-06" db="EMBL/GenBank/DDBJ databases">
        <title>Whole genome shotgun sequence of Vibrio comitans NBRC 102076.</title>
        <authorList>
            <person name="Hosoyama A."/>
            <person name="Uohara A."/>
            <person name="Ohji S."/>
            <person name="Ichikawa N."/>
        </authorList>
    </citation>
    <scope>NUCLEOTIDE SEQUENCE [LARGE SCALE GENOMIC DNA]</scope>
    <source>
        <strain evidence="13 14">NBRC 102076</strain>
    </source>
</reference>
<proteinExistence type="inferred from homology"/>
<dbReference type="InterPro" id="IPR000101">
    <property type="entry name" value="GGT_peptidase"/>
</dbReference>
<evidence type="ECO:0000256" key="6">
    <source>
        <dbReference type="ARBA" id="ARBA00023145"/>
    </source>
</evidence>
<feature type="binding site" evidence="10">
    <location>
        <position position="443"/>
    </location>
    <ligand>
        <name>L-glutamate</name>
        <dbReference type="ChEBI" id="CHEBI:29985"/>
    </ligand>
</feature>
<keyword evidence="14" id="KW-1185">Reference proteome</keyword>
<comment type="PTM">
    <text evidence="11">Cleaved by autocatalysis into a large and a small subunit.</text>
</comment>
<evidence type="ECO:0000313" key="13">
    <source>
        <dbReference type="EMBL" id="GEA62695.1"/>
    </source>
</evidence>
<comment type="catalytic activity">
    <reaction evidence="2 11">
        <text>glutathione + H2O = L-cysteinylglycine + L-glutamate</text>
        <dbReference type="Rhea" id="RHEA:28807"/>
        <dbReference type="ChEBI" id="CHEBI:15377"/>
        <dbReference type="ChEBI" id="CHEBI:29985"/>
        <dbReference type="ChEBI" id="CHEBI:57925"/>
        <dbReference type="ChEBI" id="CHEBI:61694"/>
        <dbReference type="EC" id="3.4.19.13"/>
    </reaction>
</comment>
<name>A0A4Y3IUF9_9VIBR</name>